<protein>
    <submittedName>
        <fullName evidence="1">Uncharacterized protein</fullName>
    </submittedName>
</protein>
<dbReference type="EMBL" id="LR699553">
    <property type="protein sequence ID" value="VVD28778.1"/>
    <property type="molecule type" value="Genomic_DNA"/>
</dbReference>
<dbReference type="AlphaFoldDB" id="A0A5Q4Z246"/>
<name>A0A5Q4Z246_9BURK</name>
<dbReference type="Proteomes" id="UP000325811">
    <property type="component" value="Chromosome I"/>
</dbReference>
<accession>A0A5Q4Z246</accession>
<evidence type="ECO:0000313" key="1">
    <source>
        <dbReference type="EMBL" id="VVD28778.1"/>
    </source>
</evidence>
<organism evidence="1 2">
    <name type="scientific">Paraburkholderia dioscoreae</name>
    <dbReference type="NCBI Taxonomy" id="2604047"/>
    <lineage>
        <taxon>Bacteria</taxon>
        <taxon>Pseudomonadati</taxon>
        <taxon>Pseudomonadota</taxon>
        <taxon>Betaproteobacteria</taxon>
        <taxon>Burkholderiales</taxon>
        <taxon>Burkholderiaceae</taxon>
        <taxon>Paraburkholderia</taxon>
    </lineage>
</organism>
<sequence length="49" mass="5797">MRPVLPHRPFRLIQQLTQLKLRGPYLRLKLRLQILILQPLAGKLIESRA</sequence>
<keyword evidence="2" id="KW-1185">Reference proteome</keyword>
<gene>
    <name evidence="1" type="ORF">PDMSB3_2322</name>
</gene>
<reference evidence="1 2" key="1">
    <citation type="submission" date="2019-08" db="EMBL/GenBank/DDBJ databases">
        <authorList>
            <person name="Herpell B J."/>
        </authorList>
    </citation>
    <scope>NUCLEOTIDE SEQUENCE [LARGE SCALE GENOMIC DNA]</scope>
    <source>
        <strain evidence="2">Msb3</strain>
    </source>
</reference>
<dbReference type="KEGG" id="pdio:PDMSB3_2322"/>
<proteinExistence type="predicted"/>
<evidence type="ECO:0000313" key="2">
    <source>
        <dbReference type="Proteomes" id="UP000325811"/>
    </source>
</evidence>